<protein>
    <submittedName>
        <fullName evidence="3">Bacterial sugar transferase family protein</fullName>
    </submittedName>
</protein>
<reference evidence="3 4" key="1">
    <citation type="journal article" date="2015" name="Genome Announc.">
        <title>Complete genome sequences for 35 biothreat assay-relevant bacillus species.</title>
        <authorList>
            <person name="Johnson S.L."/>
            <person name="Daligault H.E."/>
            <person name="Davenport K.W."/>
            <person name="Jaissle J."/>
            <person name="Frey K.G."/>
            <person name="Ladner J.T."/>
            <person name="Broomall S.M."/>
            <person name="Bishop-Lilly K.A."/>
            <person name="Bruce D.C."/>
            <person name="Gibbons H.S."/>
            <person name="Coyne S.R."/>
            <person name="Lo C.C."/>
            <person name="Meincke L."/>
            <person name="Munk A.C."/>
            <person name="Koroleva G.I."/>
            <person name="Rosenzweig C.N."/>
            <person name="Palacios G.F."/>
            <person name="Redden C.L."/>
            <person name="Minogue T.D."/>
            <person name="Chain P.S."/>
        </authorList>
    </citation>
    <scope>NUCLEOTIDE SEQUENCE [LARGE SCALE GENOMIC DNA]</scope>
    <source>
        <strain evidence="4">ATCC 14581 / DSM 32 / JCM 2506 / NBRC 15308 / NCIMB 9376 / NCTC 10342 / NRRL B-14308 / VKM B-512</strain>
    </source>
</reference>
<name>A0A0B6ACH5_PRIM2</name>
<evidence type="ECO:0000259" key="2">
    <source>
        <dbReference type="Pfam" id="PF02397"/>
    </source>
</evidence>
<evidence type="ECO:0000313" key="3">
    <source>
        <dbReference type="EMBL" id="AJI22645.1"/>
    </source>
</evidence>
<dbReference type="RefSeq" id="WP_034653810.1">
    <property type="nucleotide sequence ID" value="NZ_BCVB01000003.1"/>
</dbReference>
<accession>A0A0B6ACH5</accession>
<comment type="similarity">
    <text evidence="1">Belongs to the bacterial sugar transferase family.</text>
</comment>
<dbReference type="AlphaFoldDB" id="A0A0B6ACH5"/>
<dbReference type="Proteomes" id="UP000031829">
    <property type="component" value="Chromosome"/>
</dbReference>
<dbReference type="PANTHER" id="PTHR30576:SF0">
    <property type="entry name" value="UNDECAPRENYL-PHOSPHATE N-ACETYLGALACTOSAMINYL 1-PHOSPHATE TRANSFERASE-RELATED"/>
    <property type="match status" value="1"/>
</dbReference>
<keyword evidence="3" id="KW-0808">Transferase</keyword>
<gene>
    <name evidence="3" type="ORF">BG04_3397</name>
</gene>
<dbReference type="KEGG" id="bmeg:BG04_3397"/>
<dbReference type="GO" id="GO:0016780">
    <property type="term" value="F:phosphotransferase activity, for other substituted phosphate groups"/>
    <property type="evidence" value="ECO:0007669"/>
    <property type="project" value="TreeGrafter"/>
</dbReference>
<dbReference type="HOGENOM" id="CLU_024920_1_2_9"/>
<dbReference type="EMBL" id="CP009920">
    <property type="protein sequence ID" value="AJI22645.1"/>
    <property type="molecule type" value="Genomic_DNA"/>
</dbReference>
<dbReference type="Pfam" id="PF02397">
    <property type="entry name" value="Bac_transf"/>
    <property type="match status" value="1"/>
</dbReference>
<dbReference type="GeneID" id="93641458"/>
<evidence type="ECO:0000313" key="4">
    <source>
        <dbReference type="Proteomes" id="UP000031829"/>
    </source>
</evidence>
<organism evidence="3 4">
    <name type="scientific">Priestia megaterium (strain ATCC 14581 / DSM 32 / CCUG 1817 / JCM 2506 / NBRC 15308 / NCIMB 9376 / NCTC 10342 / NRRL B-14308 / VKM B-512 / Ford 19)</name>
    <name type="common">Bacillus megaterium</name>
    <dbReference type="NCBI Taxonomy" id="1348623"/>
    <lineage>
        <taxon>Bacteria</taxon>
        <taxon>Bacillati</taxon>
        <taxon>Bacillota</taxon>
        <taxon>Bacilli</taxon>
        <taxon>Bacillales</taxon>
        <taxon>Bacillaceae</taxon>
        <taxon>Priestia</taxon>
    </lineage>
</organism>
<evidence type="ECO:0000256" key="1">
    <source>
        <dbReference type="ARBA" id="ARBA00006464"/>
    </source>
</evidence>
<dbReference type="PANTHER" id="PTHR30576">
    <property type="entry name" value="COLANIC BIOSYNTHESIS UDP-GLUCOSE LIPID CARRIER TRANSFERASE"/>
    <property type="match status" value="1"/>
</dbReference>
<proteinExistence type="inferred from homology"/>
<feature type="domain" description="Bacterial sugar transferase" evidence="2">
    <location>
        <begin position="27"/>
        <end position="206"/>
    </location>
</feature>
<sequence length="212" mass="23988">MNQIVSKTNGDSDVLKKEFPLFYSLCKRMADIVISLVALVVLLPVILLFALIVMIETPGSPFFLQERLGQSGRAFTIMKLRSMYSDAEKNGAQWAVKNDSRVTRVGKLIRQTRIDELPQLWNVLKGDMSIVGPRPERAVFIEEFQKTLPSFSQRLAVKPGLTGWAQINGGYELTPAEKLELDLYYIQHTNIRFDVKIMIKTLRVIVTGDGSR</sequence>
<dbReference type="InterPro" id="IPR003362">
    <property type="entry name" value="Bact_transf"/>
</dbReference>